<sequence>MPNSDRDVPQRPVSRQWIDTRSCAIGCLGYVAGIVTLPIVIFLWSNTPDIKKQRFLERETNKCQKCNLSNQDLALRNFNNADFSGANLQNAVLGGAKLRNANFSNANLKQAVLRQANLENAIFNRANLEKADFRCGAGTCTYLASTSFRKANLTGADFRYVGLTPVGEIGLPNVDFTDADLTEANFDGASLKGALIERAKFCKTTMPDGTISNRDC</sequence>
<name>A0AAV3WPC0_9CYAN</name>
<organism evidence="2 3">
    <name type="scientific">Microseira wollei NIES-4236</name>
    <dbReference type="NCBI Taxonomy" id="2530354"/>
    <lineage>
        <taxon>Bacteria</taxon>
        <taxon>Bacillati</taxon>
        <taxon>Cyanobacteriota</taxon>
        <taxon>Cyanophyceae</taxon>
        <taxon>Oscillatoriophycideae</taxon>
        <taxon>Aerosakkonematales</taxon>
        <taxon>Aerosakkonemataceae</taxon>
        <taxon>Microseira</taxon>
    </lineage>
</organism>
<keyword evidence="1" id="KW-1133">Transmembrane helix</keyword>
<feature type="transmembrane region" description="Helical" evidence="1">
    <location>
        <begin position="21"/>
        <end position="44"/>
    </location>
</feature>
<dbReference type="Pfam" id="PF00805">
    <property type="entry name" value="Pentapeptide"/>
    <property type="match status" value="3"/>
</dbReference>
<gene>
    <name evidence="2" type="ORF">MiSe_86500</name>
</gene>
<dbReference type="EMBL" id="BLAY01000258">
    <property type="protein sequence ID" value="GET43824.1"/>
    <property type="molecule type" value="Genomic_DNA"/>
</dbReference>
<evidence type="ECO:0000313" key="2">
    <source>
        <dbReference type="EMBL" id="GET43824.1"/>
    </source>
</evidence>
<dbReference type="Gene3D" id="2.160.20.80">
    <property type="entry name" value="E3 ubiquitin-protein ligase SopA"/>
    <property type="match status" value="1"/>
</dbReference>
<dbReference type="SUPFAM" id="SSF141571">
    <property type="entry name" value="Pentapeptide repeat-like"/>
    <property type="match status" value="1"/>
</dbReference>
<reference evidence="2" key="1">
    <citation type="submission" date="2019-10" db="EMBL/GenBank/DDBJ databases">
        <title>Draft genome sequece of Microseira wollei NIES-4236.</title>
        <authorList>
            <person name="Yamaguchi H."/>
            <person name="Suzuki S."/>
            <person name="Kawachi M."/>
        </authorList>
    </citation>
    <scope>NUCLEOTIDE SEQUENCE</scope>
    <source>
        <strain evidence="2">NIES-4236</strain>
    </source>
</reference>
<keyword evidence="3" id="KW-1185">Reference proteome</keyword>
<dbReference type="PANTHER" id="PTHR14136:SF17">
    <property type="entry name" value="BTB_POZ DOMAIN-CONTAINING PROTEIN KCTD9"/>
    <property type="match status" value="1"/>
</dbReference>
<evidence type="ECO:0000256" key="1">
    <source>
        <dbReference type="SAM" id="Phobius"/>
    </source>
</evidence>
<dbReference type="PANTHER" id="PTHR14136">
    <property type="entry name" value="BTB_POZ DOMAIN-CONTAINING PROTEIN KCTD9"/>
    <property type="match status" value="1"/>
</dbReference>
<dbReference type="AlphaFoldDB" id="A0AAV3WPC0"/>
<comment type="caution">
    <text evidence="2">The sequence shown here is derived from an EMBL/GenBank/DDBJ whole genome shotgun (WGS) entry which is preliminary data.</text>
</comment>
<evidence type="ECO:0000313" key="3">
    <source>
        <dbReference type="Proteomes" id="UP001050975"/>
    </source>
</evidence>
<keyword evidence="1" id="KW-0812">Transmembrane</keyword>
<dbReference type="InterPro" id="IPR051082">
    <property type="entry name" value="Pentapeptide-BTB/POZ_domain"/>
</dbReference>
<accession>A0AAV3WPC0</accession>
<keyword evidence="1" id="KW-0472">Membrane</keyword>
<dbReference type="Proteomes" id="UP001050975">
    <property type="component" value="Unassembled WGS sequence"/>
</dbReference>
<proteinExistence type="predicted"/>
<protein>
    <submittedName>
        <fullName evidence="2">Pentapeptide repeat protein</fullName>
    </submittedName>
</protein>
<dbReference type="InterPro" id="IPR001646">
    <property type="entry name" value="5peptide_repeat"/>
</dbReference>